<name>A0A344J8M5_9GAMM</name>
<evidence type="ECO:0000313" key="4">
    <source>
        <dbReference type="EMBL" id="AXA85385.1"/>
    </source>
</evidence>
<evidence type="ECO:0000313" key="5">
    <source>
        <dbReference type="Proteomes" id="UP000251842"/>
    </source>
</evidence>
<dbReference type="InterPro" id="IPR007844">
    <property type="entry name" value="AsmA"/>
</dbReference>
<keyword evidence="2" id="KW-0472">Membrane</keyword>
<reference evidence="5" key="1">
    <citation type="submission" date="2018-05" db="EMBL/GenBank/DDBJ databases">
        <title>Luteimonas pekinense sp. nov., isolated from human Meibomian gland secretions, Beijing, China.</title>
        <authorList>
            <person name="Wen T."/>
            <person name="Bai H."/>
            <person name="Lv H."/>
        </authorList>
    </citation>
    <scope>NUCLEOTIDE SEQUENCE [LARGE SCALE GENOMIC DNA]</scope>
    <source>
        <strain evidence="5">83-4</strain>
    </source>
</reference>
<feature type="transmembrane region" description="Helical" evidence="2">
    <location>
        <begin position="28"/>
        <end position="46"/>
    </location>
</feature>
<keyword evidence="2" id="KW-0812">Transmembrane</keyword>
<dbReference type="GO" id="GO:0005886">
    <property type="term" value="C:plasma membrane"/>
    <property type="evidence" value="ECO:0007669"/>
    <property type="project" value="TreeGrafter"/>
</dbReference>
<dbReference type="EMBL" id="CP029556">
    <property type="protein sequence ID" value="AXA85385.1"/>
    <property type="molecule type" value="Genomic_DNA"/>
</dbReference>
<feature type="region of interest" description="Disordered" evidence="1">
    <location>
        <begin position="1"/>
        <end position="20"/>
    </location>
</feature>
<dbReference type="PANTHER" id="PTHR30441:SF9">
    <property type="entry name" value="ASMA FAMILY PROTEIN YHJG"/>
    <property type="match status" value="1"/>
</dbReference>
<dbReference type="KEGG" id="lue:DCD74_00705"/>
<dbReference type="RefSeq" id="WP_112927590.1">
    <property type="nucleotide sequence ID" value="NZ_CP029556.1"/>
</dbReference>
<proteinExistence type="predicted"/>
<protein>
    <submittedName>
        <fullName evidence="4">AsmA family protein</fullName>
    </submittedName>
</protein>
<keyword evidence="5" id="KW-1185">Reference proteome</keyword>
<dbReference type="Proteomes" id="UP000251842">
    <property type="component" value="Chromosome"/>
</dbReference>
<organism evidence="4 5">
    <name type="scientific">Solilutibacter oculi</name>
    <dbReference type="NCBI Taxonomy" id="2698682"/>
    <lineage>
        <taxon>Bacteria</taxon>
        <taxon>Pseudomonadati</taxon>
        <taxon>Pseudomonadota</taxon>
        <taxon>Gammaproteobacteria</taxon>
        <taxon>Lysobacterales</taxon>
        <taxon>Lysobacteraceae</taxon>
        <taxon>Solilutibacter</taxon>
    </lineage>
</organism>
<gene>
    <name evidence="4" type="ORF">DCD74_00705</name>
</gene>
<accession>A0A344J8M5</accession>
<dbReference type="AlphaFoldDB" id="A0A344J8M5"/>
<evidence type="ECO:0000259" key="3">
    <source>
        <dbReference type="Pfam" id="PF05170"/>
    </source>
</evidence>
<dbReference type="OrthoDB" id="5749006at2"/>
<dbReference type="InterPro" id="IPR052894">
    <property type="entry name" value="AsmA-related"/>
</dbReference>
<keyword evidence="2" id="KW-1133">Transmembrane helix</keyword>
<evidence type="ECO:0000256" key="1">
    <source>
        <dbReference type="SAM" id="MobiDB-lite"/>
    </source>
</evidence>
<feature type="domain" description="AsmA" evidence="3">
    <location>
        <begin position="30"/>
        <end position="563"/>
    </location>
</feature>
<dbReference type="PANTHER" id="PTHR30441">
    <property type="entry name" value="DUF748 DOMAIN-CONTAINING PROTEIN"/>
    <property type="match status" value="1"/>
</dbReference>
<sequence length="663" mass="72142">MNQAASPESTPKPDDPARTPIWPRRHPWLTALGVLVAGIVVLLLLWDWNWFRRPIEHLVKAETGRELHIDGDLDVDLGRMTQVSADRLRFGNAAWSKEAQMAKTDRLTFSFALWPAIFKRDFRIPELRLTKPDLLLETGPDGKGNWVFKDQEDSRGRQPEFRSLWVDGGRLRFVDAKGKTDIDITVDSEKAGEKDSGPPIVVAGKGRWKGNPFTLEGRGESPLDLRNPDEPYRIDVRAVAGPTRAHARGTLLDPLRMRDFNLQVALSGQNLDDLYPLLGLALPPTPPYSLNGRLTRVVNSPASSTWKYDGFTGKVGDSDLAGFAHFTTGKPRPRLDADLRSKRLDLDDLAGFIGGAPKAGGGEKTNPELAAKAASQEASGKLFPRDEFKLEKLRAMDANVRLRAARINTQRLPVDDMDAKLALKAGVLTLNPLNFGVADGNIRSVIRMDAREKTIRTRADIAAKGLTLGKLMPKAELGKTAIGRLGGDIHIATTGNSIAAMRGNASGDADVGMGEGRISKMLMELAAIDIAGILKVKLTGDKQIPIRCAFGDFAVKNGVMTPRALAFDTSETVITGTGTIDLRNERLDLTLKPKTRRFSPLSLRSPLYVEGSFKHPNIRPDYKRMGLRAAAAAALGAITAPAAALVATTDLGNAKGRQYCGGK</sequence>
<evidence type="ECO:0000256" key="2">
    <source>
        <dbReference type="SAM" id="Phobius"/>
    </source>
</evidence>
<dbReference type="Pfam" id="PF05170">
    <property type="entry name" value="AsmA"/>
    <property type="match status" value="1"/>
</dbReference>
<dbReference type="GO" id="GO:0090313">
    <property type="term" value="P:regulation of protein targeting to membrane"/>
    <property type="evidence" value="ECO:0007669"/>
    <property type="project" value="TreeGrafter"/>
</dbReference>